<reference evidence="3" key="1">
    <citation type="submission" date="2022-03" db="EMBL/GenBank/DDBJ databases">
        <authorList>
            <person name="Martin C."/>
        </authorList>
    </citation>
    <scope>NUCLEOTIDE SEQUENCE</scope>
</reference>
<dbReference type="CDD" id="cd00096">
    <property type="entry name" value="Ig"/>
    <property type="match status" value="1"/>
</dbReference>
<protein>
    <recommendedName>
        <fullName evidence="2">Ig-like domain-containing protein</fullName>
    </recommendedName>
</protein>
<dbReference type="EMBL" id="CAIIXF020000012">
    <property type="protein sequence ID" value="CAH1802062.1"/>
    <property type="molecule type" value="Genomic_DNA"/>
</dbReference>
<dbReference type="InterPro" id="IPR013783">
    <property type="entry name" value="Ig-like_fold"/>
</dbReference>
<dbReference type="PANTHER" id="PTHR45889:SF8">
    <property type="entry name" value="IG-LIKE DOMAIN-CONTAINING PROTEIN"/>
    <property type="match status" value="1"/>
</dbReference>
<dbReference type="InterPro" id="IPR036179">
    <property type="entry name" value="Ig-like_dom_sf"/>
</dbReference>
<organism evidence="3 4">
    <name type="scientific">Owenia fusiformis</name>
    <name type="common">Polychaete worm</name>
    <dbReference type="NCBI Taxonomy" id="6347"/>
    <lineage>
        <taxon>Eukaryota</taxon>
        <taxon>Metazoa</taxon>
        <taxon>Spiralia</taxon>
        <taxon>Lophotrochozoa</taxon>
        <taxon>Annelida</taxon>
        <taxon>Polychaeta</taxon>
        <taxon>Sedentaria</taxon>
        <taxon>Canalipalpata</taxon>
        <taxon>Sabellida</taxon>
        <taxon>Oweniida</taxon>
        <taxon>Oweniidae</taxon>
        <taxon>Owenia</taxon>
    </lineage>
</organism>
<dbReference type="PANTHER" id="PTHR45889">
    <property type="entry name" value="IG-LIKE DOMAIN-CONTAINING PROTEIN"/>
    <property type="match status" value="1"/>
</dbReference>
<dbReference type="Gene3D" id="2.60.40.10">
    <property type="entry name" value="Immunoglobulins"/>
    <property type="match status" value="3"/>
</dbReference>
<dbReference type="SMART" id="SM00409">
    <property type="entry name" value="IG"/>
    <property type="match status" value="2"/>
</dbReference>
<comment type="caution">
    <text evidence="3">The sequence shown here is derived from an EMBL/GenBank/DDBJ whole genome shotgun (WGS) entry which is preliminary data.</text>
</comment>
<evidence type="ECO:0000313" key="3">
    <source>
        <dbReference type="EMBL" id="CAH1802062.1"/>
    </source>
</evidence>
<dbReference type="OrthoDB" id="9442762at2759"/>
<evidence type="ECO:0000259" key="2">
    <source>
        <dbReference type="PROSITE" id="PS50835"/>
    </source>
</evidence>
<feature type="signal peptide" evidence="1">
    <location>
        <begin position="1"/>
        <end position="22"/>
    </location>
</feature>
<keyword evidence="4" id="KW-1185">Reference proteome</keyword>
<dbReference type="PROSITE" id="PS50835">
    <property type="entry name" value="IG_LIKE"/>
    <property type="match status" value="2"/>
</dbReference>
<dbReference type="InterPro" id="IPR003599">
    <property type="entry name" value="Ig_sub"/>
</dbReference>
<name>A0A8S4Q5M5_OWEFU</name>
<dbReference type="AlphaFoldDB" id="A0A8S4Q5M5"/>
<evidence type="ECO:0000256" key="1">
    <source>
        <dbReference type="SAM" id="SignalP"/>
    </source>
</evidence>
<dbReference type="InterPro" id="IPR013098">
    <property type="entry name" value="Ig_I-set"/>
</dbReference>
<feature type="domain" description="Ig-like" evidence="2">
    <location>
        <begin position="22"/>
        <end position="102"/>
    </location>
</feature>
<gene>
    <name evidence="3" type="ORF">OFUS_LOCUS25780</name>
</gene>
<dbReference type="SUPFAM" id="SSF48726">
    <property type="entry name" value="Immunoglobulin"/>
    <property type="match status" value="2"/>
</dbReference>
<dbReference type="Pfam" id="PF07679">
    <property type="entry name" value="I-set"/>
    <property type="match status" value="1"/>
</dbReference>
<proteinExistence type="predicted"/>
<accession>A0A8S4Q5M5</accession>
<feature type="chain" id="PRO_5035895694" description="Ig-like domain-containing protein" evidence="1">
    <location>
        <begin position="23"/>
        <end position="332"/>
    </location>
</feature>
<dbReference type="InterPro" id="IPR003598">
    <property type="entry name" value="Ig_sub2"/>
</dbReference>
<keyword evidence="1" id="KW-0732">Signal</keyword>
<dbReference type="Proteomes" id="UP000749559">
    <property type="component" value="Unassembled WGS sequence"/>
</dbReference>
<evidence type="ECO:0000313" key="4">
    <source>
        <dbReference type="Proteomes" id="UP000749559"/>
    </source>
</evidence>
<dbReference type="SMART" id="SM00408">
    <property type="entry name" value="IGc2"/>
    <property type="match status" value="2"/>
</dbReference>
<dbReference type="InterPro" id="IPR007110">
    <property type="entry name" value="Ig-like_dom"/>
</dbReference>
<dbReference type="Pfam" id="PF13927">
    <property type="entry name" value="Ig_3"/>
    <property type="match status" value="1"/>
</dbReference>
<feature type="domain" description="Ig-like" evidence="2">
    <location>
        <begin position="230"/>
        <end position="326"/>
    </location>
</feature>
<sequence length="332" mass="37044">MYTTHKQFWTLVILMYLTTVSPSVVVREIPSDKAAKVGDLETVLKCTVSTMGPHLVTWTRDGLPLSSNKKVAEERTDKYSIRDSYDLVVKNVKLNDAGRYACNQNLPDTKYIGIAELNVYDEIVCLDNVIHKKENDTIFLTCSTNFAGGDKYTPEFAWEINEKPIASVTQVESQIGVTKNVSSGTSLVAMSDMNGSILTCKYEIVTESGDVMMKDQCRYSIAVQYEARKPSILIDSDDVTDLEISHDLNKHLTLTCSSNGNPAPNYTWTYKPLPRNGNQEIERVEKASDSGVLVLGNVTRNNSGIYTCEAFNIHNRGIVRSEVTLMIRDPCE</sequence>